<reference evidence="9 10" key="1">
    <citation type="submission" date="2019-02" db="EMBL/GenBank/DDBJ databases">
        <title>Deep-cultivation of Planctomycetes and their phenomic and genomic characterization uncovers novel biology.</title>
        <authorList>
            <person name="Wiegand S."/>
            <person name="Jogler M."/>
            <person name="Boedeker C."/>
            <person name="Pinto D."/>
            <person name="Vollmers J."/>
            <person name="Rivas-Marin E."/>
            <person name="Kohn T."/>
            <person name="Peeters S.H."/>
            <person name="Heuer A."/>
            <person name="Rast P."/>
            <person name="Oberbeckmann S."/>
            <person name="Bunk B."/>
            <person name="Jeske O."/>
            <person name="Meyerdierks A."/>
            <person name="Storesund J.E."/>
            <person name="Kallscheuer N."/>
            <person name="Luecker S."/>
            <person name="Lage O.M."/>
            <person name="Pohl T."/>
            <person name="Merkel B.J."/>
            <person name="Hornburger P."/>
            <person name="Mueller R.-W."/>
            <person name="Bruemmer F."/>
            <person name="Labrenz M."/>
            <person name="Spormann A.M."/>
            <person name="Op den Camp H."/>
            <person name="Overmann J."/>
            <person name="Amann R."/>
            <person name="Jetten M.S.M."/>
            <person name="Mascher T."/>
            <person name="Medema M.H."/>
            <person name="Devos D.P."/>
            <person name="Kaster A.-K."/>
            <person name="Ovreas L."/>
            <person name="Rohde M."/>
            <person name="Galperin M.Y."/>
            <person name="Jogler C."/>
        </authorList>
    </citation>
    <scope>NUCLEOTIDE SEQUENCE [LARGE SCALE GENOMIC DNA]</scope>
    <source>
        <strain evidence="9 10">K22_7</strain>
    </source>
</reference>
<dbReference type="EMBL" id="CP036525">
    <property type="protein sequence ID" value="QDT02568.1"/>
    <property type="molecule type" value="Genomic_DNA"/>
</dbReference>
<keyword evidence="5 8" id="KW-0812">Transmembrane</keyword>
<feature type="transmembrane region" description="Helical" evidence="8">
    <location>
        <begin position="409"/>
        <end position="427"/>
    </location>
</feature>
<dbReference type="GO" id="GO:0016763">
    <property type="term" value="F:pentosyltransferase activity"/>
    <property type="evidence" value="ECO:0007669"/>
    <property type="project" value="TreeGrafter"/>
</dbReference>
<dbReference type="AlphaFoldDB" id="A0A517N6D5"/>
<dbReference type="InterPro" id="IPR050297">
    <property type="entry name" value="LipidA_mod_glycosyltrf_83"/>
</dbReference>
<dbReference type="GO" id="GO:0005886">
    <property type="term" value="C:plasma membrane"/>
    <property type="evidence" value="ECO:0007669"/>
    <property type="project" value="UniProtKB-SubCell"/>
</dbReference>
<accession>A0A517N6D5</accession>
<name>A0A517N6D5_9BACT</name>
<keyword evidence="4" id="KW-0808">Transferase</keyword>
<evidence type="ECO:0000256" key="1">
    <source>
        <dbReference type="ARBA" id="ARBA00004651"/>
    </source>
</evidence>
<evidence type="ECO:0000313" key="9">
    <source>
        <dbReference type="EMBL" id="QDT02568.1"/>
    </source>
</evidence>
<dbReference type="PANTHER" id="PTHR33908:SF11">
    <property type="entry name" value="MEMBRANE PROTEIN"/>
    <property type="match status" value="1"/>
</dbReference>
<evidence type="ECO:0000256" key="6">
    <source>
        <dbReference type="ARBA" id="ARBA00022989"/>
    </source>
</evidence>
<dbReference type="RefSeq" id="WP_145168264.1">
    <property type="nucleotide sequence ID" value="NZ_CP036525.1"/>
</dbReference>
<feature type="transmembrane region" description="Helical" evidence="8">
    <location>
        <begin position="255"/>
        <end position="275"/>
    </location>
</feature>
<proteinExistence type="predicted"/>
<evidence type="ECO:0000256" key="8">
    <source>
        <dbReference type="SAM" id="Phobius"/>
    </source>
</evidence>
<comment type="subcellular location">
    <subcellularLocation>
        <location evidence="1">Cell membrane</location>
        <topology evidence="1">Multi-pass membrane protein</topology>
    </subcellularLocation>
</comment>
<dbReference type="PANTHER" id="PTHR33908">
    <property type="entry name" value="MANNOSYLTRANSFERASE YKCB-RELATED"/>
    <property type="match status" value="1"/>
</dbReference>
<protein>
    <recommendedName>
        <fullName evidence="11">Glycosyltransferase RgtA/B/C/D-like domain-containing protein</fullName>
    </recommendedName>
</protein>
<dbReference type="OrthoDB" id="241905at2"/>
<dbReference type="Proteomes" id="UP000318538">
    <property type="component" value="Chromosome"/>
</dbReference>
<keyword evidence="7 8" id="KW-0472">Membrane</keyword>
<organism evidence="9 10">
    <name type="scientific">Rubripirellula lacrimiformis</name>
    <dbReference type="NCBI Taxonomy" id="1930273"/>
    <lineage>
        <taxon>Bacteria</taxon>
        <taxon>Pseudomonadati</taxon>
        <taxon>Planctomycetota</taxon>
        <taxon>Planctomycetia</taxon>
        <taxon>Pirellulales</taxon>
        <taxon>Pirellulaceae</taxon>
        <taxon>Rubripirellula</taxon>
    </lineage>
</organism>
<sequence length="563" mass="61484">MPPPDAIPASDIPASDIAASDIAASDIPASMAHPSWPATWCVAVIAMAVSIAVRITSLSESLWVDELHSAWCIWDSLGDVVARSRAGNQSPVYFLFLWFWKLVIGQSEFALRMSSVLAVALGGGIATVGVTRWTGSLAAGLASGLVLALEKNAIFFGTELRPFAAVMLFACVATIGFVLFQSAPDRRQQRRGWTWMSVGILAAMVCQPTSAGVLGWFFVAAIGIWFFTPKDRDSVARQPNEDESIEAGQGRAVRIRTLVCIAIATVGIAAVLWSFTLQHSWQNRQIWASFATATHLNQLWRTWDWPWLVMFPMLLALAAKRVIPPGRALPVGARATRTSRATRALPIPRIGTTVWILAAIAVIATSGYWWVSWSGWLPLWHRRYYVAALPIMAIAAGGGVGAASSRGQCWGWIAAIAMLTGLTYHQGTLGRWIQHPTAANAARGEDWRGAAQWVNQQLGIHQERPTEQPPVATWLDSGLIEARTIAVEDATEAQRQYLAYPLRGPYPLAVPPQPIGRDINDWPRENAFLITRRRLGPSDRAKFPGSEVVQFGGVTVMRLPKGD</sequence>
<feature type="transmembrane region" description="Helical" evidence="8">
    <location>
        <begin position="200"/>
        <end position="227"/>
    </location>
</feature>
<dbReference type="GO" id="GO:0009103">
    <property type="term" value="P:lipopolysaccharide biosynthetic process"/>
    <property type="evidence" value="ECO:0007669"/>
    <property type="project" value="UniProtKB-ARBA"/>
</dbReference>
<dbReference type="KEGG" id="rlc:K227x_09460"/>
<evidence type="ECO:0000256" key="3">
    <source>
        <dbReference type="ARBA" id="ARBA00022676"/>
    </source>
</evidence>
<evidence type="ECO:0000256" key="2">
    <source>
        <dbReference type="ARBA" id="ARBA00022475"/>
    </source>
</evidence>
<keyword evidence="2" id="KW-1003">Cell membrane</keyword>
<keyword evidence="3" id="KW-0328">Glycosyltransferase</keyword>
<gene>
    <name evidence="9" type="ORF">K227x_09460</name>
</gene>
<keyword evidence="10" id="KW-1185">Reference proteome</keyword>
<evidence type="ECO:0000256" key="4">
    <source>
        <dbReference type="ARBA" id="ARBA00022679"/>
    </source>
</evidence>
<keyword evidence="6 8" id="KW-1133">Transmembrane helix</keyword>
<evidence type="ECO:0008006" key="11">
    <source>
        <dbReference type="Google" id="ProtNLM"/>
    </source>
</evidence>
<feature type="transmembrane region" description="Helical" evidence="8">
    <location>
        <begin position="109"/>
        <end position="127"/>
    </location>
</feature>
<evidence type="ECO:0000313" key="10">
    <source>
        <dbReference type="Proteomes" id="UP000318538"/>
    </source>
</evidence>
<evidence type="ECO:0000256" key="5">
    <source>
        <dbReference type="ARBA" id="ARBA00022692"/>
    </source>
</evidence>
<feature type="transmembrane region" description="Helical" evidence="8">
    <location>
        <begin position="344"/>
        <end position="371"/>
    </location>
</feature>
<evidence type="ECO:0000256" key="7">
    <source>
        <dbReference type="ARBA" id="ARBA00023136"/>
    </source>
</evidence>
<feature type="transmembrane region" description="Helical" evidence="8">
    <location>
        <begin position="383"/>
        <end position="402"/>
    </location>
</feature>
<feature type="transmembrane region" description="Helical" evidence="8">
    <location>
        <begin position="35"/>
        <end position="53"/>
    </location>
</feature>
<feature type="transmembrane region" description="Helical" evidence="8">
    <location>
        <begin position="162"/>
        <end position="180"/>
    </location>
</feature>